<organism evidence="2 3">
    <name type="scientific">Entomortierella chlamydospora</name>
    <dbReference type="NCBI Taxonomy" id="101097"/>
    <lineage>
        <taxon>Eukaryota</taxon>
        <taxon>Fungi</taxon>
        <taxon>Fungi incertae sedis</taxon>
        <taxon>Mucoromycota</taxon>
        <taxon>Mortierellomycotina</taxon>
        <taxon>Mortierellomycetes</taxon>
        <taxon>Mortierellales</taxon>
        <taxon>Mortierellaceae</taxon>
        <taxon>Entomortierella</taxon>
    </lineage>
</organism>
<dbReference type="EMBL" id="JAAAID010002758">
    <property type="protein sequence ID" value="KAG0004533.1"/>
    <property type="molecule type" value="Genomic_DNA"/>
</dbReference>
<feature type="compositionally biased region" description="Basic and acidic residues" evidence="1">
    <location>
        <begin position="1"/>
        <end position="18"/>
    </location>
</feature>
<name>A0A9P6MJ60_9FUNG</name>
<sequence>MELTENRRVSNDLQEKPFIEGGSGDLNEEDFGFKAIDFDEVDFDDSSNNESDFDGLDLGQVDLDSFYNVESNSESESVPGVETDLDADFGLMDEIDFATWHCHSISWHVEHVVH</sequence>
<evidence type="ECO:0000313" key="3">
    <source>
        <dbReference type="Proteomes" id="UP000703661"/>
    </source>
</evidence>
<protein>
    <submittedName>
        <fullName evidence="2">Uncharacterized protein</fullName>
    </submittedName>
</protein>
<keyword evidence="3" id="KW-1185">Reference proteome</keyword>
<dbReference type="Proteomes" id="UP000703661">
    <property type="component" value="Unassembled WGS sequence"/>
</dbReference>
<accession>A0A9P6MJ60</accession>
<reference evidence="2" key="1">
    <citation type="journal article" date="2020" name="Fungal Divers.">
        <title>Resolving the Mortierellaceae phylogeny through synthesis of multi-gene phylogenetics and phylogenomics.</title>
        <authorList>
            <person name="Vandepol N."/>
            <person name="Liber J."/>
            <person name="Desiro A."/>
            <person name="Na H."/>
            <person name="Kennedy M."/>
            <person name="Barry K."/>
            <person name="Grigoriev I.V."/>
            <person name="Miller A.N."/>
            <person name="O'Donnell K."/>
            <person name="Stajich J.E."/>
            <person name="Bonito G."/>
        </authorList>
    </citation>
    <scope>NUCLEOTIDE SEQUENCE</scope>
    <source>
        <strain evidence="2">NRRL 2769</strain>
    </source>
</reference>
<proteinExistence type="predicted"/>
<dbReference type="AlphaFoldDB" id="A0A9P6MJ60"/>
<evidence type="ECO:0000313" key="2">
    <source>
        <dbReference type="EMBL" id="KAG0004533.1"/>
    </source>
</evidence>
<gene>
    <name evidence="2" type="ORF">BGZ80_005602</name>
</gene>
<feature type="region of interest" description="Disordered" evidence="1">
    <location>
        <begin position="1"/>
        <end position="25"/>
    </location>
</feature>
<comment type="caution">
    <text evidence="2">The sequence shown here is derived from an EMBL/GenBank/DDBJ whole genome shotgun (WGS) entry which is preliminary data.</text>
</comment>
<evidence type="ECO:0000256" key="1">
    <source>
        <dbReference type="SAM" id="MobiDB-lite"/>
    </source>
</evidence>